<proteinExistence type="predicted"/>
<comment type="caution">
    <text evidence="1">The sequence shown here is derived from an EMBL/GenBank/DDBJ whole genome shotgun (WGS) entry which is preliminary data.</text>
</comment>
<name>A0ABS6E959_9FIRM</name>
<reference evidence="1 2" key="1">
    <citation type="submission" date="2021-06" db="EMBL/GenBank/DDBJ databases">
        <authorList>
            <person name="Sun Q."/>
            <person name="Li D."/>
        </authorList>
    </citation>
    <scope>NUCLEOTIDE SEQUENCE [LARGE SCALE GENOMIC DNA]</scope>
    <source>
        <strain evidence="1 2">MSJ-40</strain>
    </source>
</reference>
<evidence type="ECO:0000313" key="2">
    <source>
        <dbReference type="Proteomes" id="UP000749471"/>
    </source>
</evidence>
<dbReference type="RefSeq" id="WP_216521167.1">
    <property type="nucleotide sequence ID" value="NZ_JAHLPM010000015.1"/>
</dbReference>
<dbReference type="Proteomes" id="UP000749471">
    <property type="component" value="Unassembled WGS sequence"/>
</dbReference>
<accession>A0ABS6E959</accession>
<gene>
    <name evidence="1" type="ORF">KQI42_15705</name>
</gene>
<protein>
    <submittedName>
        <fullName evidence="1">Uncharacterized protein</fullName>
    </submittedName>
</protein>
<sequence>MEVALVTVTIDRNTGKTINKEVKEVFEVDEDEFYRPLIKVLGDDFIRRWKGGELG</sequence>
<organism evidence="1 2">
    <name type="scientific">Tissierella simiarum</name>
    <dbReference type="NCBI Taxonomy" id="2841534"/>
    <lineage>
        <taxon>Bacteria</taxon>
        <taxon>Bacillati</taxon>
        <taxon>Bacillota</taxon>
        <taxon>Tissierellia</taxon>
        <taxon>Tissierellales</taxon>
        <taxon>Tissierellaceae</taxon>
        <taxon>Tissierella</taxon>
    </lineage>
</organism>
<dbReference type="EMBL" id="JAHLPM010000015">
    <property type="protein sequence ID" value="MBU5439460.1"/>
    <property type="molecule type" value="Genomic_DNA"/>
</dbReference>
<keyword evidence="2" id="KW-1185">Reference proteome</keyword>
<evidence type="ECO:0000313" key="1">
    <source>
        <dbReference type="EMBL" id="MBU5439460.1"/>
    </source>
</evidence>